<dbReference type="SUPFAM" id="SSF56349">
    <property type="entry name" value="DNA breaking-rejoining enzymes"/>
    <property type="match status" value="1"/>
</dbReference>
<protein>
    <submittedName>
        <fullName evidence="5">Site-specific integrase</fullName>
    </submittedName>
</protein>
<dbReference type="InterPro" id="IPR013762">
    <property type="entry name" value="Integrase-like_cat_sf"/>
</dbReference>
<dbReference type="OrthoDB" id="4326943at2"/>
<dbReference type="InterPro" id="IPR011010">
    <property type="entry name" value="DNA_brk_join_enz"/>
</dbReference>
<evidence type="ECO:0000313" key="6">
    <source>
        <dbReference type="Proteomes" id="UP000230551"/>
    </source>
</evidence>
<comment type="caution">
    <text evidence="5">The sequence shown here is derived from an EMBL/GenBank/DDBJ whole genome shotgun (WGS) entry which is preliminary data.</text>
</comment>
<dbReference type="PANTHER" id="PTHR30349">
    <property type="entry name" value="PHAGE INTEGRASE-RELATED"/>
    <property type="match status" value="1"/>
</dbReference>
<dbReference type="InterPro" id="IPR050090">
    <property type="entry name" value="Tyrosine_recombinase_XerCD"/>
</dbReference>
<dbReference type="AlphaFoldDB" id="A0A2G5PC67"/>
<accession>A0A2G5PC67</accession>
<evidence type="ECO:0000259" key="4">
    <source>
        <dbReference type="PROSITE" id="PS51898"/>
    </source>
</evidence>
<dbReference type="STRING" id="85968.GCA_900073015_02896"/>
<dbReference type="Gene3D" id="1.10.443.10">
    <property type="entry name" value="Intergrase catalytic core"/>
    <property type="match status" value="1"/>
</dbReference>
<dbReference type="GO" id="GO:0003677">
    <property type="term" value="F:DNA binding"/>
    <property type="evidence" value="ECO:0007669"/>
    <property type="project" value="UniProtKB-KW"/>
</dbReference>
<dbReference type="GO" id="GO:0006310">
    <property type="term" value="P:DNA recombination"/>
    <property type="evidence" value="ECO:0007669"/>
    <property type="project" value="UniProtKB-KW"/>
</dbReference>
<evidence type="ECO:0000256" key="1">
    <source>
        <dbReference type="ARBA" id="ARBA00008857"/>
    </source>
</evidence>
<dbReference type="PROSITE" id="PS51898">
    <property type="entry name" value="TYR_RECOMBINASE"/>
    <property type="match status" value="1"/>
</dbReference>
<dbReference type="Gene3D" id="1.10.150.130">
    <property type="match status" value="1"/>
</dbReference>
<keyword evidence="3" id="KW-0233">DNA recombination</keyword>
<dbReference type="EMBL" id="PDCN02000007">
    <property type="protein sequence ID" value="PIB75936.1"/>
    <property type="molecule type" value="Genomic_DNA"/>
</dbReference>
<feature type="domain" description="Tyr recombinase" evidence="4">
    <location>
        <begin position="92"/>
        <end position="290"/>
    </location>
</feature>
<dbReference type="GO" id="GO:0015074">
    <property type="term" value="P:DNA integration"/>
    <property type="evidence" value="ECO:0007669"/>
    <property type="project" value="InterPro"/>
</dbReference>
<evidence type="ECO:0000256" key="2">
    <source>
        <dbReference type="ARBA" id="ARBA00023125"/>
    </source>
</evidence>
<dbReference type="Pfam" id="PF00589">
    <property type="entry name" value="Phage_integrase"/>
    <property type="match status" value="1"/>
</dbReference>
<name>A0A2G5PC67_9MYCO</name>
<keyword evidence="6" id="KW-1185">Reference proteome</keyword>
<dbReference type="RefSeq" id="WP_090590656.1">
    <property type="nucleotide sequence ID" value="NZ_CP104302.1"/>
</dbReference>
<organism evidence="5 6">
    <name type="scientific">Mycolicibacterium brumae</name>
    <dbReference type="NCBI Taxonomy" id="85968"/>
    <lineage>
        <taxon>Bacteria</taxon>
        <taxon>Bacillati</taxon>
        <taxon>Actinomycetota</taxon>
        <taxon>Actinomycetes</taxon>
        <taxon>Mycobacteriales</taxon>
        <taxon>Mycobacteriaceae</taxon>
        <taxon>Mycolicibacterium</taxon>
    </lineage>
</organism>
<reference evidence="5 6" key="1">
    <citation type="journal article" date="2017" name="Infect. Genet. Evol.">
        <title>The new phylogeny of the genus Mycobacterium: The old and the news.</title>
        <authorList>
            <person name="Tortoli E."/>
            <person name="Fedrizzi T."/>
            <person name="Meehan C.J."/>
            <person name="Trovato A."/>
            <person name="Grottola A."/>
            <person name="Giacobazzi E."/>
            <person name="Serpini G.F."/>
            <person name="Tagliazucchi S."/>
            <person name="Fabio A."/>
            <person name="Bettua C."/>
            <person name="Bertorelli R."/>
            <person name="Frascaro F."/>
            <person name="De Sanctis V."/>
            <person name="Pecorari M."/>
            <person name="Jousson O."/>
            <person name="Segata N."/>
            <person name="Cirillo D.M."/>
        </authorList>
    </citation>
    <scope>NUCLEOTIDE SEQUENCE [LARGE SCALE GENOMIC DNA]</scope>
    <source>
        <strain evidence="5 6">CIP1034565</strain>
    </source>
</reference>
<comment type="similarity">
    <text evidence="1">Belongs to the 'phage' integrase family.</text>
</comment>
<evidence type="ECO:0000256" key="3">
    <source>
        <dbReference type="ARBA" id="ARBA00023172"/>
    </source>
</evidence>
<evidence type="ECO:0000313" key="5">
    <source>
        <dbReference type="EMBL" id="PIB75936.1"/>
    </source>
</evidence>
<dbReference type="Proteomes" id="UP000230551">
    <property type="component" value="Unassembled WGS sequence"/>
</dbReference>
<dbReference type="PANTHER" id="PTHR30349:SF41">
    <property type="entry name" value="INTEGRASE_RECOMBINASE PROTEIN MJ0367-RELATED"/>
    <property type="match status" value="1"/>
</dbReference>
<dbReference type="InterPro" id="IPR002104">
    <property type="entry name" value="Integrase_catalytic"/>
</dbReference>
<proteinExistence type="inferred from homology"/>
<dbReference type="InterPro" id="IPR010998">
    <property type="entry name" value="Integrase_recombinase_N"/>
</dbReference>
<keyword evidence="2" id="KW-0238">DNA-binding</keyword>
<gene>
    <name evidence="5" type="ORF">CQY22_007760</name>
</gene>
<dbReference type="CDD" id="cd01189">
    <property type="entry name" value="INT_ICEBs1_C_like"/>
    <property type="match status" value="1"/>
</dbReference>
<sequence length="308" mass="34189">MYAYWARCVAEGQPPTPRAVAVACGTTIHAARAAVRRYKAGIVPKRQSPGLAPKTVRNIHTMIHRALADALAWKYIADNPASHIKPPKKPRSRRPVWNAQQIQTFLKSIQTDRFVALFLLELTTGVRRGQICGLKWSDVDLDAALITVHDNRVVVAGRAVNKAGGKTVNADQTIAIDRATVAALRQWRDLQDKEREFFGRDYKSGDYVFTYEDGRPPHPDSIRQRFDRLAIAASLPRITFHDLRHSYATVALKAGINPKVVSERIGHADVGYFLQTYAHVSLDDDREAAEKAAGFVLGDAWLSGTADT</sequence>